<evidence type="ECO:0000256" key="3">
    <source>
        <dbReference type="ARBA" id="ARBA00022525"/>
    </source>
</evidence>
<evidence type="ECO:0000313" key="14">
    <source>
        <dbReference type="EMBL" id="KAF9446568.1"/>
    </source>
</evidence>
<evidence type="ECO:0000313" key="15">
    <source>
        <dbReference type="Proteomes" id="UP000807342"/>
    </source>
</evidence>
<keyword evidence="7" id="KW-0186">Copper</keyword>
<dbReference type="Pfam" id="PF22810">
    <property type="entry name" value="LPMO_AA14"/>
    <property type="match status" value="1"/>
</dbReference>
<dbReference type="EMBL" id="MU151239">
    <property type="protein sequence ID" value="KAF9446568.1"/>
    <property type="molecule type" value="Genomic_DNA"/>
</dbReference>
<comment type="caution">
    <text evidence="14">The sequence shown here is derived from an EMBL/GenBank/DDBJ whole genome shotgun (WGS) entry which is preliminary data.</text>
</comment>
<evidence type="ECO:0000256" key="2">
    <source>
        <dbReference type="ARBA" id="ARBA00004613"/>
    </source>
</evidence>
<dbReference type="Proteomes" id="UP000807342">
    <property type="component" value="Unassembled WGS sequence"/>
</dbReference>
<accession>A0A9P5X826</accession>
<evidence type="ECO:0000256" key="8">
    <source>
        <dbReference type="ARBA" id="ARBA00023033"/>
    </source>
</evidence>
<sequence length="375" mass="40609">MFSTLTFSLLFGLANAHLAAWHRGMYCLDGSDGSVDLNTAAPVTPLYQLSKNDWWFHHINKCDEFPPAPGDFLDLPAGGQFQVEIASNRAKTTLSYSGRDISDWPDGAHYPDNYNVPTCITSPNMHTQNQTMAAGTAFAISYQSDIKQVTPENLVVFSVRYHTPWKRLTSYDVPSAMPACPQEGCICAWGWIPNGCGQPNMYHQAFRCRVTNAQSTTPLATPKPPVWCEGQPDKCVKGAKQMLYWHQADGNNIVVDGFDLAGQQKSPGYNMKTGFADGAQNDIFAGASNNGRSDSNVKMASSPGAPAPGPVASGSQQSNGGSAAPTSSSTPVPSKSATPDHSPTCRSRKNKRSVVGPHETQKRDLHKNRLNAKSW</sequence>
<evidence type="ECO:0000256" key="4">
    <source>
        <dbReference type="ARBA" id="ARBA00022723"/>
    </source>
</evidence>
<keyword evidence="9" id="KW-1015">Disulfide bond</keyword>
<keyword evidence="3" id="KW-0964">Secreted</keyword>
<evidence type="ECO:0000256" key="12">
    <source>
        <dbReference type="SAM" id="MobiDB-lite"/>
    </source>
</evidence>
<dbReference type="AlphaFoldDB" id="A0A9P5X826"/>
<feature type="region of interest" description="Disordered" evidence="12">
    <location>
        <begin position="285"/>
        <end position="375"/>
    </location>
</feature>
<evidence type="ECO:0000256" key="5">
    <source>
        <dbReference type="ARBA" id="ARBA00022729"/>
    </source>
</evidence>
<reference evidence="14" key="1">
    <citation type="submission" date="2020-11" db="EMBL/GenBank/DDBJ databases">
        <authorList>
            <consortium name="DOE Joint Genome Institute"/>
            <person name="Ahrendt S."/>
            <person name="Riley R."/>
            <person name="Andreopoulos W."/>
            <person name="Labutti K."/>
            <person name="Pangilinan J."/>
            <person name="Ruiz-Duenas F.J."/>
            <person name="Barrasa J.M."/>
            <person name="Sanchez-Garcia M."/>
            <person name="Camarero S."/>
            <person name="Miyauchi S."/>
            <person name="Serrano A."/>
            <person name="Linde D."/>
            <person name="Babiker R."/>
            <person name="Drula E."/>
            <person name="Ayuso-Fernandez I."/>
            <person name="Pacheco R."/>
            <person name="Padilla G."/>
            <person name="Ferreira P."/>
            <person name="Barriuso J."/>
            <person name="Kellner H."/>
            <person name="Castanera R."/>
            <person name="Alfaro M."/>
            <person name="Ramirez L."/>
            <person name="Pisabarro A.G."/>
            <person name="Kuo A."/>
            <person name="Tritt A."/>
            <person name="Lipzen A."/>
            <person name="He G."/>
            <person name="Yan M."/>
            <person name="Ng V."/>
            <person name="Cullen D."/>
            <person name="Martin F."/>
            <person name="Rosso M.-N."/>
            <person name="Henrissat B."/>
            <person name="Hibbett D."/>
            <person name="Martinez A.T."/>
            <person name="Grigoriev I.V."/>
        </authorList>
    </citation>
    <scope>NUCLEOTIDE SEQUENCE</scope>
    <source>
        <strain evidence="14">MF-IS2</strain>
    </source>
</reference>
<evidence type="ECO:0000256" key="9">
    <source>
        <dbReference type="ARBA" id="ARBA00023157"/>
    </source>
</evidence>
<evidence type="ECO:0000256" key="11">
    <source>
        <dbReference type="ARBA" id="ARBA00046340"/>
    </source>
</evidence>
<dbReference type="GO" id="GO:0046872">
    <property type="term" value="F:metal ion binding"/>
    <property type="evidence" value="ECO:0007669"/>
    <property type="project" value="UniProtKB-KW"/>
</dbReference>
<feature type="compositionally biased region" description="Basic residues" evidence="12">
    <location>
        <begin position="364"/>
        <end position="375"/>
    </location>
</feature>
<keyword evidence="8" id="KW-0503">Monooxygenase</keyword>
<evidence type="ECO:0000256" key="6">
    <source>
        <dbReference type="ARBA" id="ARBA00023002"/>
    </source>
</evidence>
<feature type="compositionally biased region" description="Low complexity" evidence="12">
    <location>
        <begin position="300"/>
        <end position="339"/>
    </location>
</feature>
<name>A0A9P5X826_9AGAR</name>
<comment type="similarity">
    <text evidence="11">Belongs to the polysaccharide monooxygenase AA14 family.</text>
</comment>
<keyword evidence="15" id="KW-1185">Reference proteome</keyword>
<feature type="compositionally biased region" description="Polar residues" evidence="12">
    <location>
        <begin position="287"/>
        <end position="299"/>
    </location>
</feature>
<comment type="cofactor">
    <cofactor evidence="1">
        <name>Cu(2+)</name>
        <dbReference type="ChEBI" id="CHEBI:29036"/>
    </cofactor>
</comment>
<feature type="signal peptide" evidence="13">
    <location>
        <begin position="1"/>
        <end position="16"/>
    </location>
</feature>
<dbReference type="GO" id="GO:0005576">
    <property type="term" value="C:extracellular region"/>
    <property type="evidence" value="ECO:0007669"/>
    <property type="project" value="UniProtKB-SubCell"/>
</dbReference>
<gene>
    <name evidence="14" type="ORF">P691DRAFT_733026</name>
</gene>
<evidence type="ECO:0000256" key="13">
    <source>
        <dbReference type="SAM" id="SignalP"/>
    </source>
</evidence>
<organism evidence="14 15">
    <name type="scientific">Macrolepiota fuliginosa MF-IS2</name>
    <dbReference type="NCBI Taxonomy" id="1400762"/>
    <lineage>
        <taxon>Eukaryota</taxon>
        <taxon>Fungi</taxon>
        <taxon>Dikarya</taxon>
        <taxon>Basidiomycota</taxon>
        <taxon>Agaricomycotina</taxon>
        <taxon>Agaricomycetes</taxon>
        <taxon>Agaricomycetidae</taxon>
        <taxon>Agaricales</taxon>
        <taxon>Agaricineae</taxon>
        <taxon>Agaricaceae</taxon>
        <taxon>Macrolepiota</taxon>
    </lineage>
</organism>
<dbReference type="InterPro" id="IPR054497">
    <property type="entry name" value="LPMO_AA14"/>
</dbReference>
<evidence type="ECO:0000256" key="10">
    <source>
        <dbReference type="ARBA" id="ARBA00023180"/>
    </source>
</evidence>
<proteinExistence type="inferred from homology"/>
<evidence type="ECO:0000256" key="7">
    <source>
        <dbReference type="ARBA" id="ARBA00023008"/>
    </source>
</evidence>
<keyword evidence="10" id="KW-0325">Glycoprotein</keyword>
<dbReference type="GO" id="GO:0004497">
    <property type="term" value="F:monooxygenase activity"/>
    <property type="evidence" value="ECO:0007669"/>
    <property type="project" value="UniProtKB-KW"/>
</dbReference>
<keyword evidence="5 13" id="KW-0732">Signal</keyword>
<comment type="subcellular location">
    <subcellularLocation>
        <location evidence="2">Secreted</location>
    </subcellularLocation>
</comment>
<evidence type="ECO:0000256" key="1">
    <source>
        <dbReference type="ARBA" id="ARBA00001973"/>
    </source>
</evidence>
<feature type="chain" id="PRO_5040210608" evidence="13">
    <location>
        <begin position="17"/>
        <end position="375"/>
    </location>
</feature>
<protein>
    <submittedName>
        <fullName evidence="14">Uncharacterized protein</fullName>
    </submittedName>
</protein>
<keyword evidence="6" id="KW-0560">Oxidoreductase</keyword>
<dbReference type="OrthoDB" id="2019572at2759"/>
<keyword evidence="4" id="KW-0479">Metal-binding</keyword>